<keyword evidence="2" id="KW-0812">Transmembrane</keyword>
<dbReference type="Proteomes" id="UP000243528">
    <property type="component" value="Unassembled WGS sequence"/>
</dbReference>
<feature type="region of interest" description="Disordered" evidence="1">
    <location>
        <begin position="117"/>
        <end position="141"/>
    </location>
</feature>
<feature type="transmembrane region" description="Helical" evidence="2">
    <location>
        <begin position="32"/>
        <end position="55"/>
    </location>
</feature>
<keyword evidence="4" id="KW-1185">Reference proteome</keyword>
<feature type="transmembrane region" description="Helical" evidence="2">
    <location>
        <begin position="75"/>
        <end position="99"/>
    </location>
</feature>
<evidence type="ECO:0000313" key="3">
    <source>
        <dbReference type="EMBL" id="PSL00410.1"/>
    </source>
</evidence>
<organism evidence="3 4">
    <name type="scientific">Haloactinopolyspora alba</name>
    <dbReference type="NCBI Taxonomy" id="648780"/>
    <lineage>
        <taxon>Bacteria</taxon>
        <taxon>Bacillati</taxon>
        <taxon>Actinomycetota</taxon>
        <taxon>Actinomycetes</taxon>
        <taxon>Jiangellales</taxon>
        <taxon>Jiangellaceae</taxon>
        <taxon>Haloactinopolyspora</taxon>
    </lineage>
</organism>
<protein>
    <submittedName>
        <fullName evidence="3">Uncharacterized protein</fullName>
    </submittedName>
</protein>
<evidence type="ECO:0000256" key="1">
    <source>
        <dbReference type="SAM" id="MobiDB-lite"/>
    </source>
</evidence>
<dbReference type="EMBL" id="PYGE01000016">
    <property type="protein sequence ID" value="PSL00410.1"/>
    <property type="molecule type" value="Genomic_DNA"/>
</dbReference>
<evidence type="ECO:0000313" key="4">
    <source>
        <dbReference type="Proteomes" id="UP000243528"/>
    </source>
</evidence>
<accession>A0A2P8DT68</accession>
<sequence length="141" mass="15014">MSVWAGRVSALDTILTGASTHWSRGRLEGTKIMLMILLALLLLAVTVVVVVAVVLDGSGSVAVDVFGLEFDTTVWGVFVAGVVTGLVALAGLAALAAGVRRIRARREEIVQLRRKVAEQEQEQAEPQTAPDETLGAHRTDR</sequence>
<proteinExistence type="predicted"/>
<gene>
    <name evidence="3" type="ORF">CLV30_11670</name>
</gene>
<keyword evidence="2" id="KW-1133">Transmembrane helix</keyword>
<reference evidence="3 4" key="1">
    <citation type="submission" date="2018-03" db="EMBL/GenBank/DDBJ databases">
        <title>Genomic Encyclopedia of Archaeal and Bacterial Type Strains, Phase II (KMG-II): from individual species to whole genera.</title>
        <authorList>
            <person name="Goeker M."/>
        </authorList>
    </citation>
    <scope>NUCLEOTIDE SEQUENCE [LARGE SCALE GENOMIC DNA]</scope>
    <source>
        <strain evidence="3 4">DSM 45211</strain>
    </source>
</reference>
<dbReference type="AlphaFoldDB" id="A0A2P8DT68"/>
<comment type="caution">
    <text evidence="3">The sequence shown here is derived from an EMBL/GenBank/DDBJ whole genome shotgun (WGS) entry which is preliminary data.</text>
</comment>
<evidence type="ECO:0000256" key="2">
    <source>
        <dbReference type="SAM" id="Phobius"/>
    </source>
</evidence>
<keyword evidence="2" id="KW-0472">Membrane</keyword>
<name>A0A2P8DT68_9ACTN</name>